<evidence type="ECO:0000313" key="3">
    <source>
        <dbReference type="Proteomes" id="UP000077202"/>
    </source>
</evidence>
<name>A0A176WL47_MARPO</name>
<sequence>MEHRTPPVSAAERITGRHVCTLCTNGMDGCFSSGRSWTNPEPRARKARPGREFESCVDSPVSARLREGTAPFGNWGRPLDERRSRDRSCRCRIFSGRNADADAAALSRARKHERVGGPRAQMTPGAAEQSRGAAGAAEGSEFEACRCLLSSTTLGLGLASRSYVYELLLQSTYRQPYVGADFSFVDAFVFEKGLDFARDVTSLLEKADGERRNCPRCRGSGLLNPRRLWDWSRKSGANNPCWFCEGVGVMPLFGLSGFMLGRASAAISTEKLRETVVPPVQSHLYLGKYPCTRPKFGSYNPTQDFASLLHKPNHVPIWTTEAAEEFALQKLDESEGGAVGKLSTPVLSQESKTLEITSGHSAKSAPLKLSSANARRVESRIKRLNLKGSDALLQEDSSSTLDTKAQNTARKHQDLAVGSYGNRITGKPYESSNTTMILSFRERIFEKSRKSEPKQVHRPDKMFLSMPSGAQAIPCLLTNSGTKRVRGARRRRNHIREKMEKETVENSWRFQRMLYTKPEQATPQESSQEPSDALQAFNGNWKDLSQKCLAELTASSRPSNKSRLPQVGSTAAYPPLVSQPFYGKLVGKVKLLPSVSKALKL</sequence>
<dbReference type="EMBL" id="LVLJ01000663">
    <property type="protein sequence ID" value="OAE33353.1"/>
    <property type="molecule type" value="Genomic_DNA"/>
</dbReference>
<comment type="caution">
    <text evidence="2">The sequence shown here is derived from an EMBL/GenBank/DDBJ whole genome shotgun (WGS) entry which is preliminary data.</text>
</comment>
<protein>
    <submittedName>
        <fullName evidence="2">Uncharacterized protein</fullName>
    </submittedName>
</protein>
<dbReference type="Proteomes" id="UP000077202">
    <property type="component" value="Unassembled WGS sequence"/>
</dbReference>
<evidence type="ECO:0000313" key="2">
    <source>
        <dbReference type="EMBL" id="OAE33353.1"/>
    </source>
</evidence>
<evidence type="ECO:0000256" key="1">
    <source>
        <dbReference type="SAM" id="MobiDB-lite"/>
    </source>
</evidence>
<keyword evidence="3" id="KW-1185">Reference proteome</keyword>
<proteinExistence type="predicted"/>
<gene>
    <name evidence="2" type="ORF">AXG93_4123s1280</name>
</gene>
<reference evidence="2" key="1">
    <citation type="submission" date="2016-03" db="EMBL/GenBank/DDBJ databases">
        <title>Mechanisms controlling the formation of the plant cell surface in tip-growing cells are functionally conserved among land plants.</title>
        <authorList>
            <person name="Honkanen S."/>
            <person name="Jones V.A."/>
            <person name="Morieri G."/>
            <person name="Champion C."/>
            <person name="Hetherington A.J."/>
            <person name="Kelly S."/>
            <person name="Saint-Marcoux D."/>
            <person name="Proust H."/>
            <person name="Prescott H."/>
            <person name="Dolan L."/>
        </authorList>
    </citation>
    <scope>NUCLEOTIDE SEQUENCE [LARGE SCALE GENOMIC DNA]</scope>
    <source>
        <tissue evidence="2">Whole gametophyte</tissue>
    </source>
</reference>
<accession>A0A176WL47</accession>
<feature type="region of interest" description="Disordered" evidence="1">
    <location>
        <begin position="105"/>
        <end position="133"/>
    </location>
</feature>
<organism evidence="2 3">
    <name type="scientific">Marchantia polymorpha subsp. ruderalis</name>
    <dbReference type="NCBI Taxonomy" id="1480154"/>
    <lineage>
        <taxon>Eukaryota</taxon>
        <taxon>Viridiplantae</taxon>
        <taxon>Streptophyta</taxon>
        <taxon>Embryophyta</taxon>
        <taxon>Marchantiophyta</taxon>
        <taxon>Marchantiopsida</taxon>
        <taxon>Marchantiidae</taxon>
        <taxon>Marchantiales</taxon>
        <taxon>Marchantiaceae</taxon>
        <taxon>Marchantia</taxon>
    </lineage>
</organism>
<dbReference type="AlphaFoldDB" id="A0A176WL47"/>